<sequence>MSGLTGLLLAAAFTSTVLPSPEEQAEMYGVAGFVRVGDAWRTPDCRGLEGASYSPGTIDSYGFRLNLAEAVISEGSAVCYGLTGSRFWFLAKSPAGKWRVMASEIGLPDFLETSGTDGWPDIQVGGPGFCFPVLRWDGTAYRPHRHQYEGKACKP</sequence>
<keyword evidence="2" id="KW-1185">Reference proteome</keyword>
<dbReference type="AlphaFoldDB" id="A0A7G9SGX2"/>
<evidence type="ECO:0000313" key="2">
    <source>
        <dbReference type="Proteomes" id="UP000515971"/>
    </source>
</evidence>
<dbReference type="Proteomes" id="UP000515971">
    <property type="component" value="Chromosome"/>
</dbReference>
<dbReference type="RefSeq" id="WP_187537689.1">
    <property type="nucleotide sequence ID" value="NZ_BAABJT010000001.1"/>
</dbReference>
<organism evidence="1 2">
    <name type="scientific">Sphingomonas lutea</name>
    <dbReference type="NCBI Taxonomy" id="1045317"/>
    <lineage>
        <taxon>Bacteria</taxon>
        <taxon>Pseudomonadati</taxon>
        <taxon>Pseudomonadota</taxon>
        <taxon>Alphaproteobacteria</taxon>
        <taxon>Sphingomonadales</taxon>
        <taxon>Sphingomonadaceae</taxon>
        <taxon>Sphingomonas</taxon>
    </lineage>
</organism>
<dbReference type="KEGG" id="slut:H9L13_10755"/>
<proteinExistence type="predicted"/>
<accession>A0A7G9SGX2</accession>
<reference evidence="1 2" key="1">
    <citation type="submission" date="2020-08" db="EMBL/GenBank/DDBJ databases">
        <title>Genome sequence of Sphingomonas lutea KCTC 23642T.</title>
        <authorList>
            <person name="Hyun D.-W."/>
            <person name="Bae J.-W."/>
        </authorList>
    </citation>
    <scope>NUCLEOTIDE SEQUENCE [LARGE SCALE GENOMIC DNA]</scope>
    <source>
        <strain evidence="1 2">KCTC 23642</strain>
    </source>
</reference>
<name>A0A7G9SGX2_9SPHN</name>
<protein>
    <submittedName>
        <fullName evidence="1">Uncharacterized protein</fullName>
    </submittedName>
</protein>
<gene>
    <name evidence="1" type="ORF">H9L13_10755</name>
</gene>
<dbReference type="EMBL" id="CP060718">
    <property type="protein sequence ID" value="QNN67097.1"/>
    <property type="molecule type" value="Genomic_DNA"/>
</dbReference>
<evidence type="ECO:0000313" key="1">
    <source>
        <dbReference type="EMBL" id="QNN67097.1"/>
    </source>
</evidence>